<sequence>VKQLPSAIEAPVISQSPDIQKMINEALAKQKSDSDAEIEKLRKEVLQSNGASPLQSQKAQKTQATVSQT</sequence>
<comment type="caution">
    <text evidence="2">The sequence shown here is derived from an EMBL/GenBank/DDBJ whole genome shotgun (WGS) entry which is preliminary data.</text>
</comment>
<dbReference type="AlphaFoldDB" id="A0A9N9EIK3"/>
<feature type="compositionally biased region" description="Polar residues" evidence="1">
    <location>
        <begin position="46"/>
        <end position="69"/>
    </location>
</feature>
<evidence type="ECO:0000313" key="2">
    <source>
        <dbReference type="EMBL" id="CAG8678416.1"/>
    </source>
</evidence>
<proteinExistence type="predicted"/>
<dbReference type="OrthoDB" id="2441131at2759"/>
<protein>
    <submittedName>
        <fullName evidence="2">7401_t:CDS:1</fullName>
    </submittedName>
</protein>
<name>A0A9N9EIK3_9GLOM</name>
<gene>
    <name evidence="2" type="ORF">PBRASI_LOCUS11671</name>
</gene>
<feature type="region of interest" description="Disordered" evidence="1">
    <location>
        <begin position="43"/>
        <end position="69"/>
    </location>
</feature>
<accession>A0A9N9EIK3</accession>
<keyword evidence="3" id="KW-1185">Reference proteome</keyword>
<feature type="non-terminal residue" evidence="2">
    <location>
        <position position="1"/>
    </location>
</feature>
<reference evidence="2" key="1">
    <citation type="submission" date="2021-06" db="EMBL/GenBank/DDBJ databases">
        <authorList>
            <person name="Kallberg Y."/>
            <person name="Tangrot J."/>
            <person name="Rosling A."/>
        </authorList>
    </citation>
    <scope>NUCLEOTIDE SEQUENCE</scope>
    <source>
        <strain evidence="2">BR232B</strain>
    </source>
</reference>
<organism evidence="2 3">
    <name type="scientific">Paraglomus brasilianum</name>
    <dbReference type="NCBI Taxonomy" id="144538"/>
    <lineage>
        <taxon>Eukaryota</taxon>
        <taxon>Fungi</taxon>
        <taxon>Fungi incertae sedis</taxon>
        <taxon>Mucoromycota</taxon>
        <taxon>Glomeromycotina</taxon>
        <taxon>Glomeromycetes</taxon>
        <taxon>Paraglomerales</taxon>
        <taxon>Paraglomeraceae</taxon>
        <taxon>Paraglomus</taxon>
    </lineage>
</organism>
<dbReference type="Proteomes" id="UP000789739">
    <property type="component" value="Unassembled WGS sequence"/>
</dbReference>
<dbReference type="EMBL" id="CAJVPI010006374">
    <property type="protein sequence ID" value="CAG8678416.1"/>
    <property type="molecule type" value="Genomic_DNA"/>
</dbReference>
<feature type="non-terminal residue" evidence="2">
    <location>
        <position position="69"/>
    </location>
</feature>
<evidence type="ECO:0000256" key="1">
    <source>
        <dbReference type="SAM" id="MobiDB-lite"/>
    </source>
</evidence>
<evidence type="ECO:0000313" key="3">
    <source>
        <dbReference type="Proteomes" id="UP000789739"/>
    </source>
</evidence>